<reference evidence="8 9" key="1">
    <citation type="submission" date="2013-06" db="EMBL/GenBank/DDBJ databases">
        <authorList>
            <person name="Weinstock G."/>
            <person name="Sodergren E."/>
            <person name="Lobos E.A."/>
            <person name="Fulton L."/>
            <person name="Fulton R."/>
            <person name="Courtney L."/>
            <person name="Fronick C."/>
            <person name="O'Laughlin M."/>
            <person name="Godfrey J."/>
            <person name="Wilson R.M."/>
            <person name="Miner T."/>
            <person name="Farmer C."/>
            <person name="Delehaunty K."/>
            <person name="Cordes M."/>
            <person name="Minx P."/>
            <person name="Tomlinson C."/>
            <person name="Chen J."/>
            <person name="Wollam A."/>
            <person name="Pepin K.H."/>
            <person name="Bhonagiri V."/>
            <person name="Zhang X."/>
            <person name="Warren W."/>
            <person name="Mitreva M."/>
            <person name="Mardis E.R."/>
            <person name="Wilson R.K."/>
        </authorList>
    </citation>
    <scope>NUCLEOTIDE SEQUENCE [LARGE SCALE GENOMIC DNA]</scope>
    <source>
        <strain evidence="8 9">W1703</strain>
    </source>
</reference>
<evidence type="ECO:0000256" key="2">
    <source>
        <dbReference type="ARBA" id="ARBA00010393"/>
    </source>
</evidence>
<comment type="similarity">
    <text evidence="2">Belongs to the PhoH family.</text>
</comment>
<dbReference type="OrthoDB" id="9773137at2"/>
<sequence length="327" mass="36513">MQDYSVDIQLKHPDDLMALFGSNERHLKLIEENTGVVIHARTEVVQILSDDEASLEIARLTIEALLVLVGRGMLVNTSDVVTALTMAQNGTIDKFVALYEEEIIKDNYGKPIRVKTLGQKVYVDSVRNHDVVFGIGPAGTGKTFLAVTLAVTALKRGQVKRIILTRPAVEAGESLGFLPGDLKEKVDPYLRPVYDALYQILGKDQTTRLMEREIIEIAPLAYMRGRTLDDAFVILDEAQNTTIMQMKMFLTRLGFNSKMIVNGDTSQIDLPRNSHSGLLDAIDKLKTIRQIDFVYLSAKDVVRHPVVAEIIRAYEDEGKASTIREKD</sequence>
<evidence type="ECO:0000256" key="5">
    <source>
        <dbReference type="ARBA" id="ARBA00022840"/>
    </source>
</evidence>
<keyword evidence="5" id="KW-0067">ATP-binding</keyword>
<keyword evidence="3" id="KW-0963">Cytoplasm</keyword>
<comment type="subcellular location">
    <subcellularLocation>
        <location evidence="1">Cytoplasm</location>
    </subcellularLocation>
</comment>
<accession>U2IQI7</accession>
<evidence type="ECO:0000256" key="1">
    <source>
        <dbReference type="ARBA" id="ARBA00004496"/>
    </source>
</evidence>
<evidence type="ECO:0000313" key="8">
    <source>
        <dbReference type="EMBL" id="ERJ76181.1"/>
    </source>
</evidence>
<comment type="caution">
    <text evidence="8">The sequence shown here is derived from an EMBL/GenBank/DDBJ whole genome shotgun (WGS) entry which is preliminary data.</text>
</comment>
<dbReference type="EMBL" id="AWVA01000070">
    <property type="protein sequence ID" value="ERJ76181.1"/>
    <property type="molecule type" value="Genomic_DNA"/>
</dbReference>
<dbReference type="GO" id="GO:0005829">
    <property type="term" value="C:cytosol"/>
    <property type="evidence" value="ECO:0007669"/>
    <property type="project" value="TreeGrafter"/>
</dbReference>
<dbReference type="SUPFAM" id="SSF52540">
    <property type="entry name" value="P-loop containing nucleoside triphosphate hydrolases"/>
    <property type="match status" value="1"/>
</dbReference>
<evidence type="ECO:0000256" key="4">
    <source>
        <dbReference type="ARBA" id="ARBA00022741"/>
    </source>
</evidence>
<dbReference type="InterPro" id="IPR027417">
    <property type="entry name" value="P-loop_NTPase"/>
</dbReference>
<organism evidence="8 9">
    <name type="scientific">Streptococcus sobrinus W1703</name>
    <dbReference type="NCBI Taxonomy" id="1227275"/>
    <lineage>
        <taxon>Bacteria</taxon>
        <taxon>Bacillati</taxon>
        <taxon>Bacillota</taxon>
        <taxon>Bacilli</taxon>
        <taxon>Lactobacillales</taxon>
        <taxon>Streptococcaceae</taxon>
        <taxon>Streptococcus</taxon>
    </lineage>
</organism>
<evidence type="ECO:0000259" key="7">
    <source>
        <dbReference type="Pfam" id="PF02562"/>
    </source>
</evidence>
<protein>
    <recommendedName>
        <fullName evidence="6">PhoH-like protein</fullName>
    </recommendedName>
</protein>
<dbReference type="AlphaFoldDB" id="U2IQI7"/>
<name>U2IQI7_9STRE</name>
<keyword evidence="4" id="KW-0547">Nucleotide-binding</keyword>
<proteinExistence type="inferred from homology"/>
<dbReference type="Proteomes" id="UP000016617">
    <property type="component" value="Unassembled WGS sequence"/>
</dbReference>
<dbReference type="Pfam" id="PF02562">
    <property type="entry name" value="PhoH"/>
    <property type="match status" value="1"/>
</dbReference>
<dbReference type="Gene3D" id="3.40.50.300">
    <property type="entry name" value="P-loop containing nucleotide triphosphate hydrolases"/>
    <property type="match status" value="1"/>
</dbReference>
<dbReference type="GO" id="GO:0005524">
    <property type="term" value="F:ATP binding"/>
    <property type="evidence" value="ECO:0007669"/>
    <property type="project" value="UniProtKB-KW"/>
</dbReference>
<evidence type="ECO:0000313" key="9">
    <source>
        <dbReference type="Proteomes" id="UP000016617"/>
    </source>
</evidence>
<dbReference type="RefSeq" id="WP_019775224.1">
    <property type="nucleotide sequence ID" value="NZ_KI259683.1"/>
</dbReference>
<evidence type="ECO:0000256" key="3">
    <source>
        <dbReference type="ARBA" id="ARBA00022490"/>
    </source>
</evidence>
<feature type="domain" description="PhoH-like protein" evidence="7">
    <location>
        <begin position="112"/>
        <end position="315"/>
    </location>
</feature>
<dbReference type="HOGENOM" id="CLU_051654_0_0_9"/>
<gene>
    <name evidence="8" type="ORF">HMPREF1557_01153</name>
</gene>
<evidence type="ECO:0000256" key="6">
    <source>
        <dbReference type="ARBA" id="ARBA00039970"/>
    </source>
</evidence>
<dbReference type="FunFam" id="3.40.50.300:FF:000013">
    <property type="entry name" value="PhoH family ATPase"/>
    <property type="match status" value="1"/>
</dbReference>
<dbReference type="PANTHER" id="PTHR30473">
    <property type="entry name" value="PROTEIN PHOH"/>
    <property type="match status" value="1"/>
</dbReference>
<dbReference type="PANTHER" id="PTHR30473:SF1">
    <property type="entry name" value="PHOH-LIKE PROTEIN"/>
    <property type="match status" value="1"/>
</dbReference>
<dbReference type="InterPro" id="IPR051451">
    <property type="entry name" value="PhoH2-like"/>
</dbReference>
<dbReference type="InterPro" id="IPR003714">
    <property type="entry name" value="PhoH"/>
</dbReference>
<dbReference type="PATRIC" id="fig|1227275.3.peg.1022"/>